<reference evidence="10" key="1">
    <citation type="submission" date="2016-11" db="EMBL/GenBank/DDBJ databases">
        <authorList>
            <person name="Varghese N."/>
            <person name="Submissions S."/>
        </authorList>
    </citation>
    <scope>NUCLEOTIDE SEQUENCE [LARGE SCALE GENOMIC DNA]</scope>
    <source>
        <strain evidence="10">DSM 18802</strain>
    </source>
</reference>
<keyword evidence="3" id="KW-0813">Transport</keyword>
<evidence type="ECO:0000256" key="5">
    <source>
        <dbReference type="ARBA" id="ARBA00022692"/>
    </source>
</evidence>
<evidence type="ECO:0000256" key="1">
    <source>
        <dbReference type="ARBA" id="ARBA00004651"/>
    </source>
</evidence>
<gene>
    <name evidence="9" type="ORF">SAMN05660826_01289</name>
</gene>
<keyword evidence="7 8" id="KW-0472">Membrane</keyword>
<evidence type="ECO:0000256" key="2">
    <source>
        <dbReference type="ARBA" id="ARBA00009212"/>
    </source>
</evidence>
<protein>
    <submittedName>
        <fullName evidence="9">Multisubunit sodium/proton antiporter, MrpF subunit (TC 2.A.63.1)</fullName>
    </submittedName>
</protein>
<dbReference type="PANTHER" id="PTHR34702:SF1">
    <property type="entry name" value="NA(+)_H(+) ANTIPORTER SUBUNIT F"/>
    <property type="match status" value="1"/>
</dbReference>
<name>A0A1M7JJH2_9FIRM</name>
<dbReference type="Proteomes" id="UP000184375">
    <property type="component" value="Unassembled WGS sequence"/>
</dbReference>
<keyword evidence="4" id="KW-1003">Cell membrane</keyword>
<comment type="subcellular location">
    <subcellularLocation>
        <location evidence="1">Cell membrane</location>
        <topology evidence="1">Multi-pass membrane protein</topology>
    </subcellularLocation>
</comment>
<sequence length="91" mass="10114">MEIEIFKTLGGIILCITIIVSILISINRKGVLEKVVITNIVNTKTVALISILSYIRNKPVFLDVAVVYALINFIAAIAVFKFIDGYRKESD</sequence>
<dbReference type="RefSeq" id="WP_073256355.1">
    <property type="nucleotide sequence ID" value="NZ_FRCR01000006.1"/>
</dbReference>
<dbReference type="PANTHER" id="PTHR34702">
    <property type="entry name" value="NA(+)/H(+) ANTIPORTER SUBUNIT F1"/>
    <property type="match status" value="1"/>
</dbReference>
<evidence type="ECO:0000256" key="8">
    <source>
        <dbReference type="SAM" id="Phobius"/>
    </source>
</evidence>
<keyword evidence="5 8" id="KW-0812">Transmembrane</keyword>
<evidence type="ECO:0000313" key="10">
    <source>
        <dbReference type="Proteomes" id="UP000184375"/>
    </source>
</evidence>
<evidence type="ECO:0000313" key="9">
    <source>
        <dbReference type="EMBL" id="SHM53192.1"/>
    </source>
</evidence>
<feature type="transmembrane region" description="Helical" evidence="8">
    <location>
        <begin position="6"/>
        <end position="24"/>
    </location>
</feature>
<dbReference type="GO" id="GO:0005886">
    <property type="term" value="C:plasma membrane"/>
    <property type="evidence" value="ECO:0007669"/>
    <property type="project" value="UniProtKB-SubCell"/>
</dbReference>
<dbReference type="EMBL" id="FRCR01000006">
    <property type="protein sequence ID" value="SHM53192.1"/>
    <property type="molecule type" value="Genomic_DNA"/>
</dbReference>
<evidence type="ECO:0000256" key="4">
    <source>
        <dbReference type="ARBA" id="ARBA00022475"/>
    </source>
</evidence>
<keyword evidence="10" id="KW-1185">Reference proteome</keyword>
<dbReference type="OrthoDB" id="9800226at2"/>
<dbReference type="Pfam" id="PF04066">
    <property type="entry name" value="MrpF_PhaF"/>
    <property type="match status" value="1"/>
</dbReference>
<organism evidence="9 10">
    <name type="scientific">Caldanaerovirga acetigignens</name>
    <dbReference type="NCBI Taxonomy" id="447595"/>
    <lineage>
        <taxon>Bacteria</taxon>
        <taxon>Bacillati</taxon>
        <taxon>Bacillota</taxon>
        <taxon>Clostridia</taxon>
        <taxon>Thermosediminibacterales</taxon>
        <taxon>Thermosediminibacteraceae</taxon>
        <taxon>Caldanaerovirga</taxon>
    </lineage>
</organism>
<evidence type="ECO:0000256" key="6">
    <source>
        <dbReference type="ARBA" id="ARBA00022989"/>
    </source>
</evidence>
<evidence type="ECO:0000256" key="7">
    <source>
        <dbReference type="ARBA" id="ARBA00023136"/>
    </source>
</evidence>
<feature type="transmembrane region" description="Helical" evidence="8">
    <location>
        <begin position="61"/>
        <end position="83"/>
    </location>
</feature>
<keyword evidence="6 8" id="KW-1133">Transmembrane helix</keyword>
<evidence type="ECO:0000256" key="3">
    <source>
        <dbReference type="ARBA" id="ARBA00022448"/>
    </source>
</evidence>
<proteinExistence type="inferred from homology"/>
<comment type="similarity">
    <text evidence="2">Belongs to the CPA3 antiporters (TC 2.A.63) subunit F family.</text>
</comment>
<accession>A0A1M7JJH2</accession>
<dbReference type="GO" id="GO:0015385">
    <property type="term" value="F:sodium:proton antiporter activity"/>
    <property type="evidence" value="ECO:0007669"/>
    <property type="project" value="TreeGrafter"/>
</dbReference>
<dbReference type="AlphaFoldDB" id="A0A1M7JJH2"/>
<dbReference type="InterPro" id="IPR007208">
    <property type="entry name" value="MrpF/PhaF-like"/>
</dbReference>
<dbReference type="STRING" id="447595.SAMN05660826_01289"/>